<keyword evidence="2" id="KW-1185">Reference proteome</keyword>
<organism evidence="1 2">
    <name type="scientific">Mythimna loreyi</name>
    <dbReference type="NCBI Taxonomy" id="667449"/>
    <lineage>
        <taxon>Eukaryota</taxon>
        <taxon>Metazoa</taxon>
        <taxon>Ecdysozoa</taxon>
        <taxon>Arthropoda</taxon>
        <taxon>Hexapoda</taxon>
        <taxon>Insecta</taxon>
        <taxon>Pterygota</taxon>
        <taxon>Neoptera</taxon>
        <taxon>Endopterygota</taxon>
        <taxon>Lepidoptera</taxon>
        <taxon>Glossata</taxon>
        <taxon>Ditrysia</taxon>
        <taxon>Noctuoidea</taxon>
        <taxon>Noctuidae</taxon>
        <taxon>Noctuinae</taxon>
        <taxon>Hadenini</taxon>
        <taxon>Mythimna</taxon>
    </lineage>
</organism>
<name>A0ACC2Q0Y1_9NEOP</name>
<reference evidence="1" key="1">
    <citation type="submission" date="2023-03" db="EMBL/GenBank/DDBJ databases">
        <title>Chromosome-level genomes of two armyworms, Mythimna separata and Mythimna loreyi, provide insights into the biosynthesis and reception of sex pheromones.</title>
        <authorList>
            <person name="Zhao H."/>
        </authorList>
    </citation>
    <scope>NUCLEOTIDE SEQUENCE</scope>
    <source>
        <strain evidence="1">BeijingLab</strain>
    </source>
</reference>
<gene>
    <name evidence="1" type="ORF">PYW08_012724</name>
</gene>
<evidence type="ECO:0000313" key="1">
    <source>
        <dbReference type="EMBL" id="KAJ8705678.1"/>
    </source>
</evidence>
<evidence type="ECO:0000313" key="2">
    <source>
        <dbReference type="Proteomes" id="UP001231649"/>
    </source>
</evidence>
<sequence>MVCITCGCSVRSVQRHAVERTDLMMQDLPMSHPAFHQAANYFEAKMQDTMNATEGYQLCCCCLELVSLKGLWRQYMWMGRTEVYGDMLEDCFNLSWEQKDETKDLICEVCITRLRNAVQFKQKVIQCQSVLRLRLLDGIQSLKEEILDLEVPKKGEFDADILMKLENEGDSDNQPDHVFDDNDYEITNYDIAPIKKEKGKIKNGAFKNNSRKSTRKCQDEDIKKNSNYVNPRLNVALILEHSTIVPFKSRVGVCGMKFATNSGLSNHLVVHSGEKNYECEVCHKKYGRKKTLAEHLRIHRNDRSQCYKKVTVLRNRYNEEFKSFCEENKIPIASLFAHKRSNERHEFPGLRSTTIRVKSEIDPFYEEDSESREELDKKTKIVWRQLVEEPPEHLTIFRQYTKPGTSREQSGFVPYYVAPTTSVCAQLSRVIPVSFVVAPVRALDR</sequence>
<dbReference type="Proteomes" id="UP001231649">
    <property type="component" value="Chromosome 31"/>
</dbReference>
<protein>
    <submittedName>
        <fullName evidence="1">Uncharacterized protein</fullName>
    </submittedName>
</protein>
<proteinExistence type="predicted"/>
<accession>A0ACC2Q0Y1</accession>
<comment type="caution">
    <text evidence="1">The sequence shown here is derived from an EMBL/GenBank/DDBJ whole genome shotgun (WGS) entry which is preliminary data.</text>
</comment>
<dbReference type="EMBL" id="CM056807">
    <property type="protein sequence ID" value="KAJ8705678.1"/>
    <property type="molecule type" value="Genomic_DNA"/>
</dbReference>